<protein>
    <submittedName>
        <fullName evidence="2">Uncharacterized protein</fullName>
    </submittedName>
</protein>
<accession>A0A8T0I9Y9</accession>
<evidence type="ECO:0000313" key="3">
    <source>
        <dbReference type="Proteomes" id="UP000822688"/>
    </source>
</evidence>
<sequence length="173" mass="19611">MKQIIPKPVRILYFDTSFKTHNSTNEPPRTLPPNPTSSRTTLGTIYESRMKNQQNWKISSTTGTCQSRDAGDQGQSSRVASVAIRCPRKRDSRLGAWKTNFGETSLSKQEHRQAEEERLQGLGWAILRRGRERRRGSSPLPRLDSTPRLALRRGFHLPPGALRFRPSLHLPAA</sequence>
<proteinExistence type="predicted"/>
<dbReference type="AlphaFoldDB" id="A0A8T0I9Y9"/>
<feature type="compositionally biased region" description="Polar residues" evidence="1">
    <location>
        <begin position="53"/>
        <end position="79"/>
    </location>
</feature>
<comment type="caution">
    <text evidence="2">The sequence shown here is derived from an EMBL/GenBank/DDBJ whole genome shotgun (WGS) entry which is preliminary data.</text>
</comment>
<dbReference type="Proteomes" id="UP000822688">
    <property type="component" value="Chromosome 4"/>
</dbReference>
<evidence type="ECO:0000256" key="1">
    <source>
        <dbReference type="SAM" id="MobiDB-lite"/>
    </source>
</evidence>
<keyword evidence="3" id="KW-1185">Reference proteome</keyword>
<gene>
    <name evidence="2" type="ORF">KC19_4G156900</name>
</gene>
<dbReference type="EMBL" id="CM026424">
    <property type="protein sequence ID" value="KAG0580212.1"/>
    <property type="molecule type" value="Genomic_DNA"/>
</dbReference>
<feature type="region of interest" description="Disordered" evidence="1">
    <location>
        <begin position="53"/>
        <end position="81"/>
    </location>
</feature>
<reference evidence="2" key="1">
    <citation type="submission" date="2020-06" db="EMBL/GenBank/DDBJ databases">
        <title>WGS assembly of Ceratodon purpureus strain R40.</title>
        <authorList>
            <person name="Carey S.B."/>
            <person name="Jenkins J."/>
            <person name="Shu S."/>
            <person name="Lovell J.T."/>
            <person name="Sreedasyam A."/>
            <person name="Maumus F."/>
            <person name="Tiley G.P."/>
            <person name="Fernandez-Pozo N."/>
            <person name="Barry K."/>
            <person name="Chen C."/>
            <person name="Wang M."/>
            <person name="Lipzen A."/>
            <person name="Daum C."/>
            <person name="Saski C.A."/>
            <person name="Payton A.C."/>
            <person name="Mcbreen J.C."/>
            <person name="Conrad R.E."/>
            <person name="Kollar L.M."/>
            <person name="Olsson S."/>
            <person name="Huttunen S."/>
            <person name="Landis J.B."/>
            <person name="Wickett N.J."/>
            <person name="Johnson M.G."/>
            <person name="Rensing S.A."/>
            <person name="Grimwood J."/>
            <person name="Schmutz J."/>
            <person name="Mcdaniel S.F."/>
        </authorList>
    </citation>
    <scope>NUCLEOTIDE SEQUENCE</scope>
    <source>
        <strain evidence="2">R40</strain>
    </source>
</reference>
<evidence type="ECO:0000313" key="2">
    <source>
        <dbReference type="EMBL" id="KAG0580212.1"/>
    </source>
</evidence>
<feature type="region of interest" description="Disordered" evidence="1">
    <location>
        <begin position="19"/>
        <end position="41"/>
    </location>
</feature>
<name>A0A8T0I9Y9_CERPU</name>
<organism evidence="2 3">
    <name type="scientific">Ceratodon purpureus</name>
    <name type="common">Fire moss</name>
    <name type="synonym">Dicranum purpureum</name>
    <dbReference type="NCBI Taxonomy" id="3225"/>
    <lineage>
        <taxon>Eukaryota</taxon>
        <taxon>Viridiplantae</taxon>
        <taxon>Streptophyta</taxon>
        <taxon>Embryophyta</taxon>
        <taxon>Bryophyta</taxon>
        <taxon>Bryophytina</taxon>
        <taxon>Bryopsida</taxon>
        <taxon>Dicranidae</taxon>
        <taxon>Pseudoditrichales</taxon>
        <taxon>Ditrichaceae</taxon>
        <taxon>Ceratodon</taxon>
    </lineage>
</organism>